<dbReference type="Proteomes" id="UP000292110">
    <property type="component" value="Unassembled WGS sequence"/>
</dbReference>
<dbReference type="Gene3D" id="1.10.287.130">
    <property type="match status" value="1"/>
</dbReference>
<keyword evidence="4" id="KW-0597">Phosphoprotein</keyword>
<evidence type="ECO:0000256" key="6">
    <source>
        <dbReference type="ARBA" id="ARBA00022692"/>
    </source>
</evidence>
<evidence type="ECO:0000259" key="12">
    <source>
        <dbReference type="PROSITE" id="PS50109"/>
    </source>
</evidence>
<evidence type="ECO:0000256" key="5">
    <source>
        <dbReference type="ARBA" id="ARBA00022679"/>
    </source>
</evidence>
<keyword evidence="5" id="KW-0808">Transferase</keyword>
<evidence type="ECO:0000256" key="3">
    <source>
        <dbReference type="ARBA" id="ARBA00012438"/>
    </source>
</evidence>
<dbReference type="SUPFAM" id="SSF55874">
    <property type="entry name" value="ATPase domain of HSP90 chaperone/DNA topoisomerase II/histidine kinase"/>
    <property type="match status" value="1"/>
</dbReference>
<dbReference type="InterPro" id="IPR005467">
    <property type="entry name" value="His_kinase_dom"/>
</dbReference>
<evidence type="ECO:0000256" key="7">
    <source>
        <dbReference type="ARBA" id="ARBA00022777"/>
    </source>
</evidence>
<protein>
    <recommendedName>
        <fullName evidence="3">histidine kinase</fullName>
        <ecNumber evidence="3">2.7.13.3</ecNumber>
    </recommendedName>
</protein>
<accession>A0A4Q6XAX4</accession>
<dbReference type="GO" id="GO:0005886">
    <property type="term" value="C:plasma membrane"/>
    <property type="evidence" value="ECO:0007669"/>
    <property type="project" value="TreeGrafter"/>
</dbReference>
<dbReference type="InterPro" id="IPR036890">
    <property type="entry name" value="HATPase_C_sf"/>
</dbReference>
<evidence type="ECO:0000313" key="13">
    <source>
        <dbReference type="EMBL" id="RZF52161.1"/>
    </source>
</evidence>
<dbReference type="PROSITE" id="PS51257">
    <property type="entry name" value="PROKAR_LIPOPROTEIN"/>
    <property type="match status" value="1"/>
</dbReference>
<dbReference type="PANTHER" id="PTHR45436">
    <property type="entry name" value="SENSOR HISTIDINE KINASE YKOH"/>
    <property type="match status" value="1"/>
</dbReference>
<reference evidence="13 14" key="1">
    <citation type="submission" date="2019-02" db="EMBL/GenBank/DDBJ databases">
        <title>The draft genome of Acinetobacter halotolerans strain JCM 31009.</title>
        <authorList>
            <person name="Qin J."/>
            <person name="Feng Y."/>
            <person name="Nemec A."/>
            <person name="Zong Z."/>
        </authorList>
    </citation>
    <scope>NUCLEOTIDE SEQUENCE [LARGE SCALE GENOMIC DNA]</scope>
    <source>
        <strain evidence="13 14">JCM 31009</strain>
    </source>
</reference>
<proteinExistence type="predicted"/>
<dbReference type="SMART" id="SM00387">
    <property type="entry name" value="HATPase_c"/>
    <property type="match status" value="1"/>
</dbReference>
<evidence type="ECO:0000256" key="9">
    <source>
        <dbReference type="ARBA" id="ARBA00023012"/>
    </source>
</evidence>
<dbReference type="AlphaFoldDB" id="A0A4Q6XAX4"/>
<evidence type="ECO:0000256" key="2">
    <source>
        <dbReference type="ARBA" id="ARBA00004141"/>
    </source>
</evidence>
<keyword evidence="8 11" id="KW-1133">Transmembrane helix</keyword>
<dbReference type="Pfam" id="PF02518">
    <property type="entry name" value="HATPase_c"/>
    <property type="match status" value="1"/>
</dbReference>
<dbReference type="PANTHER" id="PTHR45436:SF15">
    <property type="entry name" value="SENSOR HISTIDINE KINASE CUSS"/>
    <property type="match status" value="1"/>
</dbReference>
<dbReference type="PROSITE" id="PS50109">
    <property type="entry name" value="HIS_KIN"/>
    <property type="match status" value="1"/>
</dbReference>
<keyword evidence="10 11" id="KW-0472">Membrane</keyword>
<dbReference type="SMART" id="SM00388">
    <property type="entry name" value="HisKA"/>
    <property type="match status" value="1"/>
</dbReference>
<keyword evidence="9" id="KW-0902">Two-component regulatory system</keyword>
<keyword evidence="6 11" id="KW-0812">Transmembrane</keyword>
<dbReference type="RefSeq" id="WP_130162238.1">
    <property type="nucleotide sequence ID" value="NZ_SGIM01000007.1"/>
</dbReference>
<gene>
    <name evidence="13" type="ORF">EXE30_09910</name>
</gene>
<dbReference type="CDD" id="cd00082">
    <property type="entry name" value="HisKA"/>
    <property type="match status" value="1"/>
</dbReference>
<dbReference type="PRINTS" id="PR00344">
    <property type="entry name" value="BCTRLSENSOR"/>
</dbReference>
<comment type="catalytic activity">
    <reaction evidence="1">
        <text>ATP + protein L-histidine = ADP + protein N-phospho-L-histidine.</text>
        <dbReference type="EC" id="2.7.13.3"/>
    </reaction>
</comment>
<evidence type="ECO:0000256" key="11">
    <source>
        <dbReference type="SAM" id="Phobius"/>
    </source>
</evidence>
<keyword evidence="7 13" id="KW-0418">Kinase</keyword>
<dbReference type="InterPro" id="IPR050428">
    <property type="entry name" value="TCS_sensor_his_kinase"/>
</dbReference>
<dbReference type="InterPro" id="IPR003594">
    <property type="entry name" value="HATPase_dom"/>
</dbReference>
<dbReference type="Gene3D" id="3.30.565.10">
    <property type="entry name" value="Histidine kinase-like ATPase, C-terminal domain"/>
    <property type="match status" value="1"/>
</dbReference>
<dbReference type="InterPro" id="IPR004358">
    <property type="entry name" value="Sig_transdc_His_kin-like_C"/>
</dbReference>
<comment type="subcellular location">
    <subcellularLocation>
        <location evidence="2">Membrane</location>
        <topology evidence="2">Multi-pass membrane protein</topology>
    </subcellularLocation>
</comment>
<evidence type="ECO:0000313" key="14">
    <source>
        <dbReference type="Proteomes" id="UP000292110"/>
    </source>
</evidence>
<dbReference type="EC" id="2.7.13.3" evidence="3"/>
<evidence type="ECO:0000256" key="10">
    <source>
        <dbReference type="ARBA" id="ARBA00023136"/>
    </source>
</evidence>
<keyword evidence="14" id="KW-1185">Reference proteome</keyword>
<dbReference type="EMBL" id="SGIM01000007">
    <property type="protein sequence ID" value="RZF52161.1"/>
    <property type="molecule type" value="Genomic_DNA"/>
</dbReference>
<dbReference type="InterPro" id="IPR036097">
    <property type="entry name" value="HisK_dim/P_sf"/>
</dbReference>
<evidence type="ECO:0000256" key="4">
    <source>
        <dbReference type="ARBA" id="ARBA00022553"/>
    </source>
</evidence>
<organism evidence="13 14">
    <name type="scientific">Acinetobacter halotolerans</name>
    <dbReference type="NCBI Taxonomy" id="1752076"/>
    <lineage>
        <taxon>Bacteria</taxon>
        <taxon>Pseudomonadati</taxon>
        <taxon>Pseudomonadota</taxon>
        <taxon>Gammaproteobacteria</taxon>
        <taxon>Moraxellales</taxon>
        <taxon>Moraxellaceae</taxon>
        <taxon>Acinetobacter</taxon>
    </lineage>
</organism>
<evidence type="ECO:0000256" key="8">
    <source>
        <dbReference type="ARBA" id="ARBA00022989"/>
    </source>
</evidence>
<feature type="transmembrane region" description="Helical" evidence="11">
    <location>
        <begin position="12"/>
        <end position="33"/>
    </location>
</feature>
<dbReference type="SUPFAM" id="SSF47384">
    <property type="entry name" value="Homodimeric domain of signal transducing histidine kinase"/>
    <property type="match status" value="1"/>
</dbReference>
<dbReference type="Pfam" id="PF00512">
    <property type="entry name" value="HisKA"/>
    <property type="match status" value="1"/>
</dbReference>
<dbReference type="GO" id="GO:0000155">
    <property type="term" value="F:phosphorelay sensor kinase activity"/>
    <property type="evidence" value="ECO:0007669"/>
    <property type="project" value="InterPro"/>
</dbReference>
<dbReference type="CDD" id="cd00075">
    <property type="entry name" value="HATPase"/>
    <property type="match status" value="1"/>
</dbReference>
<evidence type="ECO:0000256" key="1">
    <source>
        <dbReference type="ARBA" id="ARBA00000085"/>
    </source>
</evidence>
<feature type="domain" description="Histidine kinase" evidence="12">
    <location>
        <begin position="231"/>
        <end position="443"/>
    </location>
</feature>
<comment type="caution">
    <text evidence="13">The sequence shown here is derived from an EMBL/GenBank/DDBJ whole genome shotgun (WGS) entry which is preliminary data.</text>
</comment>
<sequence length="458" mass="52176">MKTVKHYSLKKRLIWGTSIFSLLLGCLLILAAYKISLHEVDKILDTQMQYMAEQSATRPIPTMASRIESHETYYYHQEGLLVDIWAYHDHNHLSDPSQLLLPPVKQAGFYSQQTNQGNWRVYVIPLKHYQIQVSQRESVRQTFAWELAGSMFMPYVLLLPIAILLLAFIISLNLKPLDDFKTELTQRDSDGLAPINSDHYPQELMPTIEEMNRLFERIQHAQTEQKQFIADAAHELRTPVTALNLQTRILIGQFPEHEALQNLSKGLARIQHLVTQLLALAKQDVALSMIEPNTHFRLNDVALNCVEQLVNLAMQKEIDLGFERNELIEMQSIESTVHSIIFNLIDNAIKYTPNQGIINISVFSDTDDFAYIQIEDSGAGIEPEKYDEVLKRFYRIHHHLEVGSGLGLSIVDKATQRLGGVLTLSRSMDLGGLSVLVKLPKVLGSYEDHTKLNAKKNN</sequence>
<feature type="transmembrane region" description="Helical" evidence="11">
    <location>
        <begin position="152"/>
        <end position="174"/>
    </location>
</feature>
<name>A0A4Q6XAX4_9GAMM</name>
<dbReference type="InterPro" id="IPR003661">
    <property type="entry name" value="HisK_dim/P_dom"/>
</dbReference>